<evidence type="ECO:0008006" key="7">
    <source>
        <dbReference type="Google" id="ProtNLM"/>
    </source>
</evidence>
<evidence type="ECO:0000313" key="6">
    <source>
        <dbReference type="Proteomes" id="UP000194860"/>
    </source>
</evidence>
<name>A0A243ALG3_BACTU</name>
<dbReference type="GO" id="GO:0006633">
    <property type="term" value="P:fatty acid biosynthetic process"/>
    <property type="evidence" value="ECO:0007669"/>
    <property type="project" value="InterPro"/>
</dbReference>
<dbReference type="RefSeq" id="WP_088031192.1">
    <property type="nucleotide sequence ID" value="NZ_NFDG01000038.1"/>
</dbReference>
<comment type="caution">
    <text evidence="5">The sequence shown here is derived from an EMBL/GenBank/DDBJ whole genome shotgun (WGS) entry which is preliminary data.</text>
</comment>
<dbReference type="InterPro" id="IPR016039">
    <property type="entry name" value="Thiolase-like"/>
</dbReference>
<dbReference type="GO" id="GO:0044550">
    <property type="term" value="P:secondary metabolite biosynthetic process"/>
    <property type="evidence" value="ECO:0007669"/>
    <property type="project" value="TreeGrafter"/>
</dbReference>
<dbReference type="EMBL" id="NFDG01000038">
    <property type="protein sequence ID" value="OTY26760.1"/>
    <property type="molecule type" value="Genomic_DNA"/>
</dbReference>
<sequence>MRIGIQGIGIYVPNNRVNLKELASTLYLSENELDVLMNTHHLKEVAVETEKNANEMLIAAIENLMLHNKIDSTDVGLILFTHTILQFSPFLSEPLLAIKDQFGFHNAHSMSVANLNCAGMDFLLSLSHTWLLNNNHAKSVLILTSDKTFVEDFRYLKESSVMGDAACAVLVSKGSQQNQIIASNINVDATIFNGEASAPEEFDWFLKSVSTGIIKNLKSLLKDANFNSDDITLIIPSNINFPTWSNIGKILKIPIEKFYFPTLSNTGHAHNSDPILNLHHAIYSKKIHPGDYYVTLTAGIGGTFGCTLFKC</sequence>
<feature type="domain" description="Beta-ketoacyl-[acyl-carrier-protein] synthase III C-terminal" evidence="3">
    <location>
        <begin position="221"/>
        <end position="310"/>
    </location>
</feature>
<keyword evidence="1" id="KW-0808">Transferase</keyword>
<reference evidence="5 6" key="1">
    <citation type="submission" date="2016-10" db="EMBL/GenBank/DDBJ databases">
        <title>Comparative genomics of Bacillus thuringiensis reveals a path to pathogens against multiple invertebrate hosts.</title>
        <authorList>
            <person name="Zheng J."/>
            <person name="Gao Q."/>
            <person name="Liu H."/>
            <person name="Peng D."/>
            <person name="Ruan L."/>
            <person name="Sun M."/>
        </authorList>
    </citation>
    <scope>NUCLEOTIDE SEQUENCE [LARGE SCALE GENOMIC DNA]</scope>
    <source>
        <strain evidence="5">BGSC 4BM1</strain>
    </source>
</reference>
<evidence type="ECO:0000313" key="5">
    <source>
        <dbReference type="EMBL" id="OTY26760.1"/>
    </source>
</evidence>
<evidence type="ECO:0000256" key="2">
    <source>
        <dbReference type="ARBA" id="ARBA00023315"/>
    </source>
</evidence>
<evidence type="ECO:0000259" key="3">
    <source>
        <dbReference type="Pfam" id="PF08541"/>
    </source>
</evidence>
<protein>
    <recommendedName>
        <fullName evidence="7">3-oxoacyl-ACP synthase</fullName>
    </recommendedName>
</protein>
<proteinExistence type="predicted"/>
<dbReference type="PANTHER" id="PTHR34069:SF2">
    <property type="entry name" value="BETA-KETOACYL-[ACYL-CARRIER-PROTEIN] SYNTHASE III"/>
    <property type="match status" value="1"/>
</dbReference>
<dbReference type="InterPro" id="IPR013747">
    <property type="entry name" value="ACP_syn_III_C"/>
</dbReference>
<keyword evidence="2" id="KW-0012">Acyltransferase</keyword>
<dbReference type="Pfam" id="PF08545">
    <property type="entry name" value="ACP_syn_III"/>
    <property type="match status" value="1"/>
</dbReference>
<dbReference type="GO" id="GO:0004315">
    <property type="term" value="F:3-oxoacyl-[acyl-carrier-protein] synthase activity"/>
    <property type="evidence" value="ECO:0007669"/>
    <property type="project" value="InterPro"/>
</dbReference>
<organism evidence="5 6">
    <name type="scientific">Bacillus thuringiensis serovar navarrensis</name>
    <dbReference type="NCBI Taxonomy" id="339658"/>
    <lineage>
        <taxon>Bacteria</taxon>
        <taxon>Bacillati</taxon>
        <taxon>Bacillota</taxon>
        <taxon>Bacilli</taxon>
        <taxon>Bacillales</taxon>
        <taxon>Bacillaceae</taxon>
        <taxon>Bacillus</taxon>
        <taxon>Bacillus cereus group</taxon>
    </lineage>
</organism>
<dbReference type="InterPro" id="IPR013751">
    <property type="entry name" value="ACP_syn_III_N"/>
</dbReference>
<dbReference type="PANTHER" id="PTHR34069">
    <property type="entry name" value="3-OXOACYL-[ACYL-CARRIER-PROTEIN] SYNTHASE 3"/>
    <property type="match status" value="1"/>
</dbReference>
<dbReference type="AlphaFoldDB" id="A0A243ALG3"/>
<feature type="domain" description="Beta-ketoacyl-[acyl-carrier-protein] synthase III N-terminal" evidence="4">
    <location>
        <begin position="114"/>
        <end position="188"/>
    </location>
</feature>
<dbReference type="Gene3D" id="3.40.47.10">
    <property type="match status" value="2"/>
</dbReference>
<evidence type="ECO:0000256" key="1">
    <source>
        <dbReference type="ARBA" id="ARBA00022679"/>
    </source>
</evidence>
<evidence type="ECO:0000259" key="4">
    <source>
        <dbReference type="Pfam" id="PF08545"/>
    </source>
</evidence>
<accession>A0A243ALG3</accession>
<dbReference type="SUPFAM" id="SSF53901">
    <property type="entry name" value="Thiolase-like"/>
    <property type="match status" value="1"/>
</dbReference>
<gene>
    <name evidence="5" type="ORF">BK732_05305</name>
</gene>
<dbReference type="Pfam" id="PF08541">
    <property type="entry name" value="ACP_syn_III_C"/>
    <property type="match status" value="1"/>
</dbReference>
<dbReference type="Proteomes" id="UP000194860">
    <property type="component" value="Unassembled WGS sequence"/>
</dbReference>